<dbReference type="EMBL" id="FSRM01000001">
    <property type="protein sequence ID" value="SIN92930.1"/>
    <property type="molecule type" value="Genomic_DNA"/>
</dbReference>
<gene>
    <name evidence="1" type="ORF">SAMN05444168_1451</name>
</gene>
<proteinExistence type="predicted"/>
<dbReference type="Proteomes" id="UP000184693">
    <property type="component" value="Unassembled WGS sequence"/>
</dbReference>
<name>A0A1N6FCE6_9BURK</name>
<dbReference type="OrthoDB" id="9009548at2"/>
<organism evidence="1 2">
    <name type="scientific">Paraburkholderia phenazinium</name>
    <dbReference type="NCBI Taxonomy" id="60549"/>
    <lineage>
        <taxon>Bacteria</taxon>
        <taxon>Pseudomonadati</taxon>
        <taxon>Pseudomonadota</taxon>
        <taxon>Betaproteobacteria</taxon>
        <taxon>Burkholderiales</taxon>
        <taxon>Burkholderiaceae</taxon>
        <taxon>Paraburkholderia</taxon>
    </lineage>
</organism>
<evidence type="ECO:0000313" key="1">
    <source>
        <dbReference type="EMBL" id="SIN92930.1"/>
    </source>
</evidence>
<sequence>MLSHHELATLMLFRDTGRHLEEFDPDVLALRRYELVEVRSHDRHGSTLQLTRRGRELLQRLHLDGGRLQ</sequence>
<evidence type="ECO:0000313" key="2">
    <source>
        <dbReference type="Proteomes" id="UP000184693"/>
    </source>
</evidence>
<reference evidence="1 2" key="1">
    <citation type="submission" date="2016-11" db="EMBL/GenBank/DDBJ databases">
        <authorList>
            <person name="Jaros S."/>
            <person name="Januszkiewicz K."/>
            <person name="Wedrychowicz H."/>
        </authorList>
    </citation>
    <scope>NUCLEOTIDE SEQUENCE [LARGE SCALE GENOMIC DNA]</scope>
    <source>
        <strain evidence="1 2">GAS86</strain>
    </source>
</reference>
<dbReference type="AlphaFoldDB" id="A0A1N6FCE6"/>
<accession>A0A1N6FCE6</accession>
<protein>
    <submittedName>
        <fullName evidence="1">Uncharacterized protein</fullName>
    </submittedName>
</protein>
<dbReference type="RefSeq" id="WP_074263659.1">
    <property type="nucleotide sequence ID" value="NZ_FSRM01000001.1"/>
</dbReference>